<reference evidence="1" key="1">
    <citation type="journal article" date="2014" name="Front. Microbiol.">
        <title>High frequency of phylogenetically diverse reductive dehalogenase-homologous genes in deep subseafloor sedimentary metagenomes.</title>
        <authorList>
            <person name="Kawai M."/>
            <person name="Futagami T."/>
            <person name="Toyoda A."/>
            <person name="Takaki Y."/>
            <person name="Nishi S."/>
            <person name="Hori S."/>
            <person name="Arai W."/>
            <person name="Tsubouchi T."/>
            <person name="Morono Y."/>
            <person name="Uchiyama I."/>
            <person name="Ito T."/>
            <person name="Fujiyama A."/>
            <person name="Inagaki F."/>
            <person name="Takami H."/>
        </authorList>
    </citation>
    <scope>NUCLEOTIDE SEQUENCE</scope>
    <source>
        <strain evidence="1">Expedition CK06-06</strain>
    </source>
</reference>
<accession>X0UU97</accession>
<dbReference type="EMBL" id="BARS01022776">
    <property type="protein sequence ID" value="GAG03873.1"/>
    <property type="molecule type" value="Genomic_DNA"/>
</dbReference>
<sequence>ETTTLKIAKVKEVKKNGTNELEKEDSLHSG</sequence>
<feature type="non-terminal residue" evidence="1">
    <location>
        <position position="1"/>
    </location>
</feature>
<evidence type="ECO:0000313" key="1">
    <source>
        <dbReference type="EMBL" id="GAG03873.1"/>
    </source>
</evidence>
<organism evidence="1">
    <name type="scientific">marine sediment metagenome</name>
    <dbReference type="NCBI Taxonomy" id="412755"/>
    <lineage>
        <taxon>unclassified sequences</taxon>
        <taxon>metagenomes</taxon>
        <taxon>ecological metagenomes</taxon>
    </lineage>
</organism>
<protein>
    <submittedName>
        <fullName evidence="1">Uncharacterized protein</fullName>
    </submittedName>
</protein>
<dbReference type="AlphaFoldDB" id="X0UU97"/>
<name>X0UU97_9ZZZZ</name>
<gene>
    <name evidence="1" type="ORF">S01H1_36361</name>
</gene>
<comment type="caution">
    <text evidence="1">The sequence shown here is derived from an EMBL/GenBank/DDBJ whole genome shotgun (WGS) entry which is preliminary data.</text>
</comment>
<proteinExistence type="predicted"/>